<evidence type="ECO:0000313" key="4">
    <source>
        <dbReference type="Proteomes" id="UP000639772"/>
    </source>
</evidence>
<dbReference type="EMBL" id="JADCNM010000609">
    <property type="protein sequence ID" value="KAG0446144.1"/>
    <property type="molecule type" value="Genomic_DNA"/>
</dbReference>
<gene>
    <name evidence="2" type="ORF">HPP92_028975</name>
    <name evidence="1" type="ORF">HPP92_028986</name>
</gene>
<dbReference type="EMBL" id="JADCNL010000608">
    <property type="protein sequence ID" value="KAG0446147.1"/>
    <property type="molecule type" value="Genomic_DNA"/>
</dbReference>
<sequence>GSLYLHHLYNLRRTSPVSRHQLLPKEIELFRKENGRTSQGEGPSRGTHIQQVFSLSPRSEGGDIPGEDDFEFISLIQIGSPSSQPTTRCSLMVRVRYMYPVFDRGLSSPRRRNPGLELDLQELPFCELRSCGLDRRHRHHQCRQGGWHGRWRFKLPLVDKIATAVAGSAVKRASTGPRNEKAGEFRDLLFGRSRSDGDEKLVILPAREHKVVGNRRFFRSNLDDAYGRMQRQRRS</sequence>
<reference evidence="3 4" key="1">
    <citation type="journal article" date="2020" name="Nat. Food">
        <title>A phased Vanilla planifolia genome enables genetic improvement of flavour and production.</title>
        <authorList>
            <person name="Hasing T."/>
            <person name="Tang H."/>
            <person name="Brym M."/>
            <person name="Khazi F."/>
            <person name="Huang T."/>
            <person name="Chambers A.H."/>
        </authorList>
    </citation>
    <scope>NUCLEOTIDE SEQUENCE [LARGE SCALE GENOMIC DNA]</scope>
    <source>
        <tissue evidence="1">Leaf</tissue>
    </source>
</reference>
<dbReference type="Proteomes" id="UP000639772">
    <property type="component" value="Unassembled WGS sequence"/>
</dbReference>
<organism evidence="1 4">
    <name type="scientific">Vanilla planifolia</name>
    <name type="common">Vanilla</name>
    <dbReference type="NCBI Taxonomy" id="51239"/>
    <lineage>
        <taxon>Eukaryota</taxon>
        <taxon>Viridiplantae</taxon>
        <taxon>Streptophyta</taxon>
        <taxon>Embryophyta</taxon>
        <taxon>Tracheophyta</taxon>
        <taxon>Spermatophyta</taxon>
        <taxon>Magnoliopsida</taxon>
        <taxon>Liliopsida</taxon>
        <taxon>Asparagales</taxon>
        <taxon>Orchidaceae</taxon>
        <taxon>Vanilloideae</taxon>
        <taxon>Vanilleae</taxon>
        <taxon>Vanilla</taxon>
    </lineage>
</organism>
<evidence type="ECO:0000313" key="3">
    <source>
        <dbReference type="Proteomes" id="UP000636800"/>
    </source>
</evidence>
<feature type="non-terminal residue" evidence="1">
    <location>
        <position position="1"/>
    </location>
</feature>
<comment type="caution">
    <text evidence="1">The sequence shown here is derived from an EMBL/GenBank/DDBJ whole genome shotgun (WGS) entry which is preliminary data.</text>
</comment>
<protein>
    <submittedName>
        <fullName evidence="1">Uncharacterized protein</fullName>
    </submittedName>
</protein>
<keyword evidence="3" id="KW-1185">Reference proteome</keyword>
<dbReference type="Proteomes" id="UP000636800">
    <property type="component" value="Unassembled WGS sequence"/>
</dbReference>
<evidence type="ECO:0000313" key="1">
    <source>
        <dbReference type="EMBL" id="KAG0446144.1"/>
    </source>
</evidence>
<name>A0A835P5L5_VANPL</name>
<dbReference type="OrthoDB" id="1111059at2759"/>
<proteinExistence type="predicted"/>
<accession>A0A835P5L5</accession>
<evidence type="ECO:0000313" key="2">
    <source>
        <dbReference type="EMBL" id="KAG0446147.1"/>
    </source>
</evidence>
<dbReference type="AlphaFoldDB" id="A0A835P5L5"/>